<organism evidence="2 3">
    <name type="scientific">Cinchona calisaya</name>
    <dbReference type="NCBI Taxonomy" id="153742"/>
    <lineage>
        <taxon>Eukaryota</taxon>
        <taxon>Viridiplantae</taxon>
        <taxon>Streptophyta</taxon>
        <taxon>Embryophyta</taxon>
        <taxon>Tracheophyta</taxon>
        <taxon>Spermatophyta</taxon>
        <taxon>Magnoliopsida</taxon>
        <taxon>eudicotyledons</taxon>
        <taxon>Gunneridae</taxon>
        <taxon>Pentapetalae</taxon>
        <taxon>asterids</taxon>
        <taxon>lamiids</taxon>
        <taxon>Gentianales</taxon>
        <taxon>Rubiaceae</taxon>
        <taxon>Cinchonoideae</taxon>
        <taxon>Cinchoneae</taxon>
        <taxon>Cinchona</taxon>
    </lineage>
</organism>
<dbReference type="PANTHER" id="PTHR48451">
    <property type="entry name" value="DUF4218 DOMAIN-CONTAINING PROTEIN"/>
    <property type="match status" value="1"/>
</dbReference>
<proteinExistence type="predicted"/>
<evidence type="ECO:0008006" key="4">
    <source>
        <dbReference type="Google" id="ProtNLM"/>
    </source>
</evidence>
<feature type="compositionally biased region" description="Low complexity" evidence="1">
    <location>
        <begin position="171"/>
        <end position="184"/>
    </location>
</feature>
<reference evidence="2 3" key="1">
    <citation type="submission" date="2024-11" db="EMBL/GenBank/DDBJ databases">
        <title>A near-complete genome assembly of Cinchona calisaya.</title>
        <authorList>
            <person name="Lian D.C."/>
            <person name="Zhao X.W."/>
            <person name="Wei L."/>
        </authorList>
    </citation>
    <scope>NUCLEOTIDE SEQUENCE [LARGE SCALE GENOMIC DNA]</scope>
    <source>
        <tissue evidence="2">Nenye</tissue>
    </source>
</reference>
<keyword evidence="3" id="KW-1185">Reference proteome</keyword>
<gene>
    <name evidence="2" type="ORF">ACH5RR_039142</name>
</gene>
<name>A0ABD2Y0V0_9GENT</name>
<feature type="compositionally biased region" description="Polar residues" evidence="1">
    <location>
        <begin position="185"/>
        <end position="200"/>
    </location>
</feature>
<comment type="caution">
    <text evidence="2">The sequence shown here is derived from an EMBL/GenBank/DDBJ whole genome shotgun (WGS) entry which is preliminary data.</text>
</comment>
<evidence type="ECO:0000256" key="1">
    <source>
        <dbReference type="SAM" id="MobiDB-lite"/>
    </source>
</evidence>
<sequence length="200" mass="21829">MQVEHNQRTNNMQFFEKVRTLARGPSLEGLRINTHCVNSFHFRTKSYEMGKVNQNSGVTVSYASCRDKNLVVGSVTYDGIQVDDNIWVREGAEAMTLDTDEVNNHTGNDQHMEDVDNTISKATIEEEPVVQPLPAQRHPPIRANPNPDEVGSDILGGKTYSLGKHGMLAASKSGSSNVGRVSSVLKGNSATNSSRLSVST</sequence>
<dbReference type="EMBL" id="JBJUIK010000016">
    <property type="protein sequence ID" value="KAL3500049.1"/>
    <property type="molecule type" value="Genomic_DNA"/>
</dbReference>
<evidence type="ECO:0000313" key="3">
    <source>
        <dbReference type="Proteomes" id="UP001630127"/>
    </source>
</evidence>
<dbReference type="AlphaFoldDB" id="A0ABD2Y0V0"/>
<dbReference type="Proteomes" id="UP001630127">
    <property type="component" value="Unassembled WGS sequence"/>
</dbReference>
<dbReference type="PANTHER" id="PTHR48451:SF1">
    <property type="entry name" value="DUF4218 DOMAIN-CONTAINING PROTEIN"/>
    <property type="match status" value="1"/>
</dbReference>
<protein>
    <recommendedName>
        <fullName evidence="4">Transposase</fullName>
    </recommendedName>
</protein>
<evidence type="ECO:0000313" key="2">
    <source>
        <dbReference type="EMBL" id="KAL3500049.1"/>
    </source>
</evidence>
<accession>A0ABD2Y0V0</accession>
<feature type="region of interest" description="Disordered" evidence="1">
    <location>
        <begin position="135"/>
        <end position="200"/>
    </location>
</feature>